<feature type="domain" description="RNA polymerase sigma-70 region 2" evidence="6">
    <location>
        <begin position="10"/>
        <end position="71"/>
    </location>
</feature>
<dbReference type="EMBL" id="DYVL01000152">
    <property type="protein sequence ID" value="HJG12787.1"/>
    <property type="molecule type" value="Genomic_DNA"/>
</dbReference>
<dbReference type="InterPro" id="IPR014284">
    <property type="entry name" value="RNA_pol_sigma-70_dom"/>
</dbReference>
<dbReference type="InterPro" id="IPR013324">
    <property type="entry name" value="RNA_pol_sigma_r3/r4-like"/>
</dbReference>
<evidence type="ECO:0000259" key="6">
    <source>
        <dbReference type="Pfam" id="PF04542"/>
    </source>
</evidence>
<keyword evidence="3" id="KW-0731">Sigma factor</keyword>
<comment type="similarity">
    <text evidence="1">Belongs to the sigma-70 factor family. ECF subfamily.</text>
</comment>
<dbReference type="InterPro" id="IPR013249">
    <property type="entry name" value="RNA_pol_sigma70_r4_t2"/>
</dbReference>
<dbReference type="Pfam" id="PF08281">
    <property type="entry name" value="Sigma70_r4_2"/>
    <property type="match status" value="1"/>
</dbReference>
<comment type="caution">
    <text evidence="8">The sequence shown here is derived from an EMBL/GenBank/DDBJ whole genome shotgun (WGS) entry which is preliminary data.</text>
</comment>
<sequence>MIIYIDLEEQYRKIYRYCYFKLQHQQLAEDITQETFLKFYESNQYVEAGKKVRYLYKIAHNLCVDLYRKEKIDTKPLTDELFVEDTEEEILTSIAVKRALMQLEQVEQEILLLRYVNEVPVSDICNILHISRFALYRKTKKAVEHFKNILGEGFI</sequence>
<keyword evidence="5" id="KW-0804">Transcription</keyword>
<dbReference type="PANTHER" id="PTHR43133">
    <property type="entry name" value="RNA POLYMERASE ECF-TYPE SIGMA FACTO"/>
    <property type="match status" value="1"/>
</dbReference>
<evidence type="ECO:0000256" key="3">
    <source>
        <dbReference type="ARBA" id="ARBA00023082"/>
    </source>
</evidence>
<dbReference type="Proteomes" id="UP000747074">
    <property type="component" value="Unassembled WGS sequence"/>
</dbReference>
<keyword evidence="4" id="KW-0238">DNA-binding</keyword>
<evidence type="ECO:0000313" key="9">
    <source>
        <dbReference type="Proteomes" id="UP000747074"/>
    </source>
</evidence>
<evidence type="ECO:0000256" key="5">
    <source>
        <dbReference type="ARBA" id="ARBA00023163"/>
    </source>
</evidence>
<dbReference type="AlphaFoldDB" id="A0A921LGX2"/>
<dbReference type="InterPro" id="IPR036388">
    <property type="entry name" value="WH-like_DNA-bd_sf"/>
</dbReference>
<organism evidence="8 9">
    <name type="scientific">Bacteroides xylanisolvens</name>
    <dbReference type="NCBI Taxonomy" id="371601"/>
    <lineage>
        <taxon>Bacteria</taxon>
        <taxon>Pseudomonadati</taxon>
        <taxon>Bacteroidota</taxon>
        <taxon>Bacteroidia</taxon>
        <taxon>Bacteroidales</taxon>
        <taxon>Bacteroidaceae</taxon>
        <taxon>Bacteroides</taxon>
    </lineage>
</organism>
<dbReference type="InterPro" id="IPR039425">
    <property type="entry name" value="RNA_pol_sigma-70-like"/>
</dbReference>
<gene>
    <name evidence="8" type="ORF">K8V07_12785</name>
</gene>
<dbReference type="SUPFAM" id="SSF88946">
    <property type="entry name" value="Sigma2 domain of RNA polymerase sigma factors"/>
    <property type="match status" value="1"/>
</dbReference>
<evidence type="ECO:0000256" key="2">
    <source>
        <dbReference type="ARBA" id="ARBA00023015"/>
    </source>
</evidence>
<evidence type="ECO:0000259" key="7">
    <source>
        <dbReference type="Pfam" id="PF08281"/>
    </source>
</evidence>
<feature type="domain" description="RNA polymerase sigma factor 70 region 4 type 2" evidence="7">
    <location>
        <begin position="95"/>
        <end position="142"/>
    </location>
</feature>
<dbReference type="Gene3D" id="1.10.10.10">
    <property type="entry name" value="Winged helix-like DNA-binding domain superfamily/Winged helix DNA-binding domain"/>
    <property type="match status" value="1"/>
</dbReference>
<reference evidence="8" key="2">
    <citation type="submission" date="2021-09" db="EMBL/GenBank/DDBJ databases">
        <authorList>
            <person name="Gilroy R."/>
        </authorList>
    </citation>
    <scope>NUCLEOTIDE SEQUENCE</scope>
    <source>
        <strain evidence="8">CHK154-13316</strain>
    </source>
</reference>
<accession>A0A921LGX2</accession>
<dbReference type="Gene3D" id="1.10.1740.10">
    <property type="match status" value="1"/>
</dbReference>
<evidence type="ECO:0000256" key="1">
    <source>
        <dbReference type="ARBA" id="ARBA00010641"/>
    </source>
</evidence>
<dbReference type="PANTHER" id="PTHR43133:SF8">
    <property type="entry name" value="RNA POLYMERASE SIGMA FACTOR HI_1459-RELATED"/>
    <property type="match status" value="1"/>
</dbReference>
<dbReference type="InterPro" id="IPR007627">
    <property type="entry name" value="RNA_pol_sigma70_r2"/>
</dbReference>
<dbReference type="GO" id="GO:0003677">
    <property type="term" value="F:DNA binding"/>
    <property type="evidence" value="ECO:0007669"/>
    <property type="project" value="UniProtKB-KW"/>
</dbReference>
<dbReference type="NCBIfam" id="TIGR02937">
    <property type="entry name" value="sigma70-ECF"/>
    <property type="match status" value="1"/>
</dbReference>
<dbReference type="GO" id="GO:0016987">
    <property type="term" value="F:sigma factor activity"/>
    <property type="evidence" value="ECO:0007669"/>
    <property type="project" value="UniProtKB-KW"/>
</dbReference>
<dbReference type="Pfam" id="PF04542">
    <property type="entry name" value="Sigma70_r2"/>
    <property type="match status" value="1"/>
</dbReference>
<evidence type="ECO:0000256" key="4">
    <source>
        <dbReference type="ARBA" id="ARBA00023125"/>
    </source>
</evidence>
<dbReference type="GO" id="GO:0006352">
    <property type="term" value="P:DNA-templated transcription initiation"/>
    <property type="evidence" value="ECO:0007669"/>
    <property type="project" value="InterPro"/>
</dbReference>
<name>A0A921LGX2_9BACE</name>
<keyword evidence="2" id="KW-0805">Transcription regulation</keyword>
<protein>
    <submittedName>
        <fullName evidence="8">RNA polymerase sigma factor</fullName>
    </submittedName>
</protein>
<dbReference type="SUPFAM" id="SSF88659">
    <property type="entry name" value="Sigma3 and sigma4 domains of RNA polymerase sigma factors"/>
    <property type="match status" value="1"/>
</dbReference>
<evidence type="ECO:0000313" key="8">
    <source>
        <dbReference type="EMBL" id="HJG12787.1"/>
    </source>
</evidence>
<proteinExistence type="inferred from homology"/>
<reference evidence="8" key="1">
    <citation type="journal article" date="2021" name="PeerJ">
        <title>Extensive microbial diversity within the chicken gut microbiome revealed by metagenomics and culture.</title>
        <authorList>
            <person name="Gilroy R."/>
            <person name="Ravi A."/>
            <person name="Getino M."/>
            <person name="Pursley I."/>
            <person name="Horton D.L."/>
            <person name="Alikhan N.F."/>
            <person name="Baker D."/>
            <person name="Gharbi K."/>
            <person name="Hall N."/>
            <person name="Watson M."/>
            <person name="Adriaenssens E.M."/>
            <person name="Foster-Nyarko E."/>
            <person name="Jarju S."/>
            <person name="Secka A."/>
            <person name="Antonio M."/>
            <person name="Oren A."/>
            <person name="Chaudhuri R.R."/>
            <person name="La Ragione R."/>
            <person name="Hildebrand F."/>
            <person name="Pallen M.J."/>
        </authorList>
    </citation>
    <scope>NUCLEOTIDE SEQUENCE</scope>
    <source>
        <strain evidence="8">CHK154-13316</strain>
    </source>
</reference>
<dbReference type="InterPro" id="IPR013325">
    <property type="entry name" value="RNA_pol_sigma_r2"/>
</dbReference>